<dbReference type="Proteomes" id="UP000005240">
    <property type="component" value="Unassembled WGS sequence"/>
</dbReference>
<accession>A0A180GS00</accession>
<dbReference type="EMBL" id="ADAS02000032">
    <property type="protein sequence ID" value="OAV95159.1"/>
    <property type="molecule type" value="Genomic_DNA"/>
</dbReference>
<evidence type="ECO:0000313" key="5">
    <source>
        <dbReference type="Proteomes" id="UP000005240"/>
    </source>
</evidence>
<reference evidence="3" key="1">
    <citation type="submission" date="2009-11" db="EMBL/GenBank/DDBJ databases">
        <authorList>
            <consortium name="The Broad Institute Genome Sequencing Platform"/>
            <person name="Ward D."/>
            <person name="Feldgarden M."/>
            <person name="Earl A."/>
            <person name="Young S.K."/>
            <person name="Zeng Q."/>
            <person name="Koehrsen M."/>
            <person name="Alvarado L."/>
            <person name="Berlin A."/>
            <person name="Bochicchio J."/>
            <person name="Borenstein D."/>
            <person name="Chapman S.B."/>
            <person name="Chen Z."/>
            <person name="Engels R."/>
            <person name="Freedman E."/>
            <person name="Gellesch M."/>
            <person name="Goldberg J."/>
            <person name="Griggs A."/>
            <person name="Gujja S."/>
            <person name="Heilman E."/>
            <person name="Heiman D."/>
            <person name="Hepburn T."/>
            <person name="Howarth C."/>
            <person name="Jen D."/>
            <person name="Larson L."/>
            <person name="Lewis B."/>
            <person name="Mehta T."/>
            <person name="Park D."/>
            <person name="Pearson M."/>
            <person name="Roberts A."/>
            <person name="Saif S."/>
            <person name="Shea T."/>
            <person name="Shenoy N."/>
            <person name="Sisk P."/>
            <person name="Stolte C."/>
            <person name="Sykes S."/>
            <person name="Thomson T."/>
            <person name="Walk T."/>
            <person name="White J."/>
            <person name="Yandava C."/>
            <person name="Izard J."/>
            <person name="Baranova O.V."/>
            <person name="Blanton J.M."/>
            <person name="Tanner A.C."/>
            <person name="Dewhirst F.E."/>
            <person name="Haas B."/>
            <person name="Nusbaum C."/>
            <person name="Birren B."/>
        </authorList>
    </citation>
    <scope>NUCLEOTIDE SEQUENCE [LARGE SCALE GENOMIC DNA]</scope>
    <source>
        <strain evidence="3">1-1 BBBD Race 1</strain>
    </source>
</reference>
<evidence type="ECO:0000256" key="2">
    <source>
        <dbReference type="SAM" id="Phobius"/>
    </source>
</evidence>
<feature type="transmembrane region" description="Helical" evidence="2">
    <location>
        <begin position="94"/>
        <end position="124"/>
    </location>
</feature>
<reference evidence="3" key="2">
    <citation type="submission" date="2016-05" db="EMBL/GenBank/DDBJ databases">
        <title>Comparative analysis highlights variable genome content of wheat rusts and divergence of the mating loci.</title>
        <authorList>
            <person name="Cuomo C.A."/>
            <person name="Bakkeren G."/>
            <person name="Szabo L."/>
            <person name="Khalil H."/>
            <person name="Joly D."/>
            <person name="Goldberg J."/>
            <person name="Young S."/>
            <person name="Zeng Q."/>
            <person name="Fellers J."/>
        </authorList>
    </citation>
    <scope>NUCLEOTIDE SEQUENCE [LARGE SCALE GENOMIC DNA]</scope>
    <source>
        <strain evidence="3">1-1 BBBD Race 1</strain>
    </source>
</reference>
<proteinExistence type="predicted"/>
<reference evidence="4" key="4">
    <citation type="submission" date="2025-05" db="UniProtKB">
        <authorList>
            <consortium name="EnsemblFungi"/>
        </authorList>
    </citation>
    <scope>IDENTIFICATION</scope>
    <source>
        <strain evidence="4">isolate 1-1 / race 1 (BBBD)</strain>
    </source>
</reference>
<feature type="transmembrane region" description="Helical" evidence="2">
    <location>
        <begin position="190"/>
        <end position="216"/>
    </location>
</feature>
<evidence type="ECO:0000313" key="4">
    <source>
        <dbReference type="EnsemblFungi" id="PTTG_12164-t43_1-p1"/>
    </source>
</evidence>
<evidence type="ECO:0000256" key="1">
    <source>
        <dbReference type="SAM" id="MobiDB-lite"/>
    </source>
</evidence>
<feature type="transmembrane region" description="Helical" evidence="2">
    <location>
        <begin position="375"/>
        <end position="395"/>
    </location>
</feature>
<sequence length="471" mass="53471">MYNPGTSPSLINDEILSNLPPHSNPFAFMKDALSKNLALPLTRGFVVTLLAFFVFHVLIAGLCLLMLILPIISRSKRSQWLWMKLFVKDKSGELIYRAPLYFFNSGVLVTICQLCNSVISQAFIWCQIKLTGPFDYYRSDQMLALLGVMYVFECVGYCSLSHCFFVTAYYGRKVHGNPSRRRIRCISPPILINMVSICFPLLTIATIMGTIIRLLLIHRGFANKITNLLENLSQASGIWEQLHHKSVFLSSEKTMLLANGMSWHNSQIEELEIGAHQHLDTVIRYFQIFSCTVSSFLCVCCLLFVFSFWKLLRTNLREAKKPKIVLTVAINLPDDENQCDENSSHCQTTMSSVNHIPSSFALSNRQLSSLTIRSLLMFLSMLIAIGLLLILAIKPTNVLLNPYWRGYMTWLSTAGNTFSAICIVWQSWRLFIDQSKTNGAESQTILISKDDMNSRSTRSETIPLRDPENKT</sequence>
<dbReference type="EnsemblFungi" id="PTTG_12164-t43_1">
    <property type="protein sequence ID" value="PTTG_12164-t43_1-p1"/>
    <property type="gene ID" value="PTTG_12164"/>
</dbReference>
<reference evidence="4 5" key="3">
    <citation type="journal article" date="2017" name="G3 (Bethesda)">
        <title>Comparative analysis highlights variable genome content of wheat rusts and divergence of the mating loci.</title>
        <authorList>
            <person name="Cuomo C.A."/>
            <person name="Bakkeren G."/>
            <person name="Khalil H.B."/>
            <person name="Panwar V."/>
            <person name="Joly D."/>
            <person name="Linning R."/>
            <person name="Sakthikumar S."/>
            <person name="Song X."/>
            <person name="Adiconis X."/>
            <person name="Fan L."/>
            <person name="Goldberg J.M."/>
            <person name="Levin J.Z."/>
            <person name="Young S."/>
            <person name="Zeng Q."/>
            <person name="Anikster Y."/>
            <person name="Bruce M."/>
            <person name="Wang M."/>
            <person name="Yin C."/>
            <person name="McCallum B."/>
            <person name="Szabo L.J."/>
            <person name="Hulbert S."/>
            <person name="Chen X."/>
            <person name="Fellers J.P."/>
        </authorList>
    </citation>
    <scope>NUCLEOTIDE SEQUENCE</scope>
    <source>
        <strain evidence="4">isolate 1-1 / race 1 (BBBD)</strain>
        <strain evidence="5">Isolate 1-1 / race 1 (BBBD)</strain>
    </source>
</reference>
<organism evidence="3">
    <name type="scientific">Puccinia triticina (isolate 1-1 / race 1 (BBBD))</name>
    <name type="common">Brown leaf rust fungus</name>
    <dbReference type="NCBI Taxonomy" id="630390"/>
    <lineage>
        <taxon>Eukaryota</taxon>
        <taxon>Fungi</taxon>
        <taxon>Dikarya</taxon>
        <taxon>Basidiomycota</taxon>
        <taxon>Pucciniomycotina</taxon>
        <taxon>Pucciniomycetes</taxon>
        <taxon>Pucciniales</taxon>
        <taxon>Pucciniaceae</taxon>
        <taxon>Puccinia</taxon>
    </lineage>
</organism>
<keyword evidence="5" id="KW-1185">Reference proteome</keyword>
<feature type="region of interest" description="Disordered" evidence="1">
    <location>
        <begin position="451"/>
        <end position="471"/>
    </location>
</feature>
<keyword evidence="2" id="KW-1133">Transmembrane helix</keyword>
<feature type="transmembrane region" description="Helical" evidence="2">
    <location>
        <begin position="285"/>
        <end position="312"/>
    </location>
</feature>
<dbReference type="AlphaFoldDB" id="A0A180GS00"/>
<feature type="transmembrane region" description="Helical" evidence="2">
    <location>
        <begin position="144"/>
        <end position="170"/>
    </location>
</feature>
<keyword evidence="2" id="KW-0812">Transmembrane</keyword>
<dbReference type="VEuPathDB" id="FungiDB:PTTG_12164"/>
<dbReference type="OrthoDB" id="2503739at2759"/>
<protein>
    <submittedName>
        <fullName evidence="3 4">Uncharacterized protein</fullName>
    </submittedName>
</protein>
<feature type="transmembrane region" description="Helical" evidence="2">
    <location>
        <begin position="407"/>
        <end position="428"/>
    </location>
</feature>
<keyword evidence="2" id="KW-0472">Membrane</keyword>
<gene>
    <name evidence="3" type="ORF">PTTG_12164</name>
</gene>
<name>A0A180GS00_PUCT1</name>
<feature type="transmembrane region" description="Helical" evidence="2">
    <location>
        <begin position="45"/>
        <end position="73"/>
    </location>
</feature>
<evidence type="ECO:0000313" key="3">
    <source>
        <dbReference type="EMBL" id="OAV95159.1"/>
    </source>
</evidence>